<dbReference type="EMBL" id="CAXJIO010000010">
    <property type="protein sequence ID" value="CAL2102244.1"/>
    <property type="molecule type" value="Genomic_DNA"/>
</dbReference>
<comment type="caution">
    <text evidence="1">The sequence shown here is derived from an EMBL/GenBank/DDBJ whole genome shotgun (WGS) entry which is preliminary data.</text>
</comment>
<organism evidence="1 2">
    <name type="scientific">Tenacibaculum polynesiense</name>
    <dbReference type="NCBI Taxonomy" id="3137857"/>
    <lineage>
        <taxon>Bacteria</taxon>
        <taxon>Pseudomonadati</taxon>
        <taxon>Bacteroidota</taxon>
        <taxon>Flavobacteriia</taxon>
        <taxon>Flavobacteriales</taxon>
        <taxon>Flavobacteriaceae</taxon>
        <taxon>Tenacibaculum</taxon>
    </lineage>
</organism>
<name>A0ABM9P9X1_9FLAO</name>
<protein>
    <submittedName>
        <fullName evidence="1">Uncharacterized protein</fullName>
    </submittedName>
</protein>
<keyword evidence="2" id="KW-1185">Reference proteome</keyword>
<gene>
    <name evidence="1" type="ORF">T190423A01A_10807</name>
</gene>
<proteinExistence type="predicted"/>
<dbReference type="Proteomes" id="UP001497527">
    <property type="component" value="Unassembled WGS sequence"/>
</dbReference>
<dbReference type="RefSeq" id="WP_348716663.1">
    <property type="nucleotide sequence ID" value="NZ_CAXJIO010000010.1"/>
</dbReference>
<accession>A0ABM9P9X1</accession>
<evidence type="ECO:0000313" key="2">
    <source>
        <dbReference type="Proteomes" id="UP001497527"/>
    </source>
</evidence>
<reference evidence="1 2" key="1">
    <citation type="submission" date="2024-05" db="EMBL/GenBank/DDBJ databases">
        <authorList>
            <person name="Duchaud E."/>
        </authorList>
    </citation>
    <scope>NUCLEOTIDE SEQUENCE [LARGE SCALE GENOMIC DNA]</scope>
    <source>
        <strain evidence="1">Ena-SAMPLE-TAB-13-05-2024-13:56:06:370-140308</strain>
    </source>
</reference>
<sequence length="143" mass="16396">MKIILSLLTITFLVLFGQNTETELVGTYYSVDNEFERWSIIELQANGTFKYKYGLSACQAEITGTYSVADKKIRFKNDREYTKKYLQSERDSIIKSDSTFIGMGIPVYPDLSLTEWKIKKSGIKPISEIDCGCIIENGKHKKR</sequence>
<evidence type="ECO:0000313" key="1">
    <source>
        <dbReference type="EMBL" id="CAL2102244.1"/>
    </source>
</evidence>